<keyword evidence="3" id="KW-1185">Reference proteome</keyword>
<dbReference type="InterPro" id="IPR007110">
    <property type="entry name" value="Ig-like_dom"/>
</dbReference>
<dbReference type="Gene3D" id="3.60.130.30">
    <property type="match status" value="1"/>
</dbReference>
<accession>A0AAW0DUF5</accession>
<sequence length="472" mass="52794">MFPDLGVAIGQIHKLRNGKEFAVFWKPAPDIRLEGVTAGGLVQAKKEVPEIVPAVDEEMSNEDFNTGRNPVLTTIRNLARRLTPPPLKSAWKQSKPQNSPDHKMSFKQAKLFKVRQQYRAVRASLRLKTQQESGNEGIKQCAARHIAASHTASGTIPTSYVTPAREWTGPKIPYNATVYTLPQTLSIPNMRLVRWPDLTQSRMIRDANGGRLAYLAGWAGPGWGDVIHQIQNVLRATFNTVKVPEGCLDHRRGHFPALAMGISFGGGQTQPNNLVHPENTARVLEEARAHPAMQRKARYDDYIMRSQFPELHALYTRVIRKLTEQNPSLQPNFPDCCFAATTFNYDRAHTLRHIDSLNLFCGLCAVMALGDFDYTRGGHLVLWDLGLIIEVPPGCTVFFPSALIEHSNIPISKDESRSSIVQYSAAGLFRWVHNGGMSDREFRSRAHPKQLTAWKAHRKSMAREGAQLLSGI</sequence>
<evidence type="ECO:0000259" key="1">
    <source>
        <dbReference type="PROSITE" id="PS50835"/>
    </source>
</evidence>
<dbReference type="EMBL" id="JAYKXP010000009">
    <property type="protein sequence ID" value="KAK7054537.1"/>
    <property type="molecule type" value="Genomic_DNA"/>
</dbReference>
<protein>
    <recommendedName>
        <fullName evidence="1">Ig-like domain-containing protein</fullName>
    </recommendedName>
</protein>
<feature type="domain" description="Ig-like" evidence="1">
    <location>
        <begin position="49"/>
        <end position="157"/>
    </location>
</feature>
<dbReference type="PROSITE" id="PS50835">
    <property type="entry name" value="IG_LIKE"/>
    <property type="match status" value="1"/>
</dbReference>
<organism evidence="2 3">
    <name type="scientific">Paramarasmius palmivorus</name>
    <dbReference type="NCBI Taxonomy" id="297713"/>
    <lineage>
        <taxon>Eukaryota</taxon>
        <taxon>Fungi</taxon>
        <taxon>Dikarya</taxon>
        <taxon>Basidiomycota</taxon>
        <taxon>Agaricomycotina</taxon>
        <taxon>Agaricomycetes</taxon>
        <taxon>Agaricomycetidae</taxon>
        <taxon>Agaricales</taxon>
        <taxon>Marasmiineae</taxon>
        <taxon>Marasmiaceae</taxon>
        <taxon>Paramarasmius</taxon>
    </lineage>
</organism>
<comment type="caution">
    <text evidence="2">The sequence shown here is derived from an EMBL/GenBank/DDBJ whole genome shotgun (WGS) entry which is preliminary data.</text>
</comment>
<name>A0AAW0DUF5_9AGAR</name>
<reference evidence="2 3" key="1">
    <citation type="submission" date="2024-01" db="EMBL/GenBank/DDBJ databases">
        <title>A draft genome for a cacao thread blight-causing isolate of Paramarasmius palmivorus.</title>
        <authorList>
            <person name="Baruah I.K."/>
            <person name="Bukari Y."/>
            <person name="Amoako-Attah I."/>
            <person name="Meinhardt L.W."/>
            <person name="Bailey B.A."/>
            <person name="Cohen S.P."/>
        </authorList>
    </citation>
    <scope>NUCLEOTIDE SEQUENCE [LARGE SCALE GENOMIC DNA]</scope>
    <source>
        <strain evidence="2 3">GH-12</strain>
    </source>
</reference>
<gene>
    <name evidence="2" type="ORF">VNI00_003735</name>
</gene>
<dbReference type="Proteomes" id="UP001383192">
    <property type="component" value="Unassembled WGS sequence"/>
</dbReference>
<evidence type="ECO:0000313" key="2">
    <source>
        <dbReference type="EMBL" id="KAK7054537.1"/>
    </source>
</evidence>
<dbReference type="AlphaFoldDB" id="A0AAW0DUF5"/>
<proteinExistence type="predicted"/>
<evidence type="ECO:0000313" key="3">
    <source>
        <dbReference type="Proteomes" id="UP001383192"/>
    </source>
</evidence>